<dbReference type="SUPFAM" id="SSF81901">
    <property type="entry name" value="HCP-like"/>
    <property type="match status" value="2"/>
</dbReference>
<dbReference type="Proteomes" id="UP000075420">
    <property type="component" value="Unassembled WGS sequence"/>
</dbReference>
<dbReference type="PANTHER" id="PTHR13891">
    <property type="entry name" value="CYTOCHROME C OXIDASE ASSEMBLY FACTOR 7"/>
    <property type="match status" value="1"/>
</dbReference>
<comment type="similarity">
    <text evidence="1">Belongs to the hcp beta-lactamase family.</text>
</comment>
<reference evidence="3 4" key="1">
    <citation type="submission" date="2014-02" db="EMBL/GenBank/DDBJ databases">
        <title>The small core and large imbalanced accessory genome model reveals a collaborative survival strategy of Sorangium cellulosum strains in nature.</title>
        <authorList>
            <person name="Han K."/>
            <person name="Peng R."/>
            <person name="Blom J."/>
            <person name="Li Y.-Z."/>
        </authorList>
    </citation>
    <scope>NUCLEOTIDE SEQUENCE [LARGE SCALE GENOMIC DNA]</scope>
    <source>
        <strain evidence="3 4">So0157-25</strain>
    </source>
</reference>
<dbReference type="InterPro" id="IPR040239">
    <property type="entry name" value="HcpB-like"/>
</dbReference>
<keyword evidence="2" id="KW-0677">Repeat</keyword>
<evidence type="ECO:0000313" key="3">
    <source>
        <dbReference type="EMBL" id="KYF47979.1"/>
    </source>
</evidence>
<evidence type="ECO:0000313" key="4">
    <source>
        <dbReference type="Proteomes" id="UP000075420"/>
    </source>
</evidence>
<comment type="caution">
    <text evidence="3">The sequence shown here is derived from an EMBL/GenBank/DDBJ whole genome shotgun (WGS) entry which is preliminary data.</text>
</comment>
<protein>
    <submittedName>
        <fullName evidence="3">Uncharacterized protein</fullName>
    </submittedName>
</protein>
<proteinExistence type="inferred from homology"/>
<dbReference type="Pfam" id="PF08238">
    <property type="entry name" value="Sel1"/>
    <property type="match status" value="3"/>
</dbReference>
<evidence type="ECO:0000256" key="1">
    <source>
        <dbReference type="ARBA" id="ARBA00008486"/>
    </source>
</evidence>
<dbReference type="InterPro" id="IPR011990">
    <property type="entry name" value="TPR-like_helical_dom_sf"/>
</dbReference>
<dbReference type="AlphaFoldDB" id="A0A150NZY0"/>
<dbReference type="InterPro" id="IPR006597">
    <property type="entry name" value="Sel1-like"/>
</dbReference>
<name>A0A150NZY0_SORCE</name>
<accession>A0A150NZY0</accession>
<organism evidence="3 4">
    <name type="scientific">Sorangium cellulosum</name>
    <name type="common">Polyangium cellulosum</name>
    <dbReference type="NCBI Taxonomy" id="56"/>
    <lineage>
        <taxon>Bacteria</taxon>
        <taxon>Pseudomonadati</taxon>
        <taxon>Myxococcota</taxon>
        <taxon>Polyangia</taxon>
        <taxon>Polyangiales</taxon>
        <taxon>Polyangiaceae</taxon>
        <taxon>Sorangium</taxon>
    </lineage>
</organism>
<evidence type="ECO:0000256" key="2">
    <source>
        <dbReference type="ARBA" id="ARBA00022737"/>
    </source>
</evidence>
<sequence length="436" mass="47591">MMALSTLLAGCGASSGPSKQTDVRQVLVPPPAAPRAAVHELDKAPDIKLFSLPPAEDPTPDLLRCDRGDMDGCRSAGSLFLHGFGIVEDASRAEDLYTKACKGKNTKACMEFAVEYYHLHDWPIKATKELAEAVHHKMACDHGDQQGCLALALDVLRYPEELSVFRDTVGKAAQKTAEDACAASDVAACSTLMGVAQLGGDKPRAEALGAKLLALCDAGEMSACLPVLRYPWKDKTPAERTRITKELGLKLCKFSQAECRAGRGERCSWAAGCVDKNGFDPQGPEAVAEFTYRACVVGREFKRCEELAELFERGKGVPKDSEKAAFFDMAACQHGRDFSCWNTVNRLRKQGSGPDIDKKIFDVMKINCRVDMRVVGWLRSCERLAEMYETGTGTQKDVEKAVELFTAVCPYREESCDNLRRLKRPVPPGAADAEGP</sequence>
<gene>
    <name evidence="3" type="ORF">BE08_45385</name>
</gene>
<dbReference type="SMART" id="SM00671">
    <property type="entry name" value="SEL1"/>
    <property type="match status" value="3"/>
</dbReference>
<dbReference type="EMBL" id="JELY01003559">
    <property type="protein sequence ID" value="KYF47979.1"/>
    <property type="molecule type" value="Genomic_DNA"/>
</dbReference>
<dbReference type="PANTHER" id="PTHR13891:SF1">
    <property type="entry name" value="CYTOCHROME C OXIDASE ASSEMBLY FACTOR 7"/>
    <property type="match status" value="1"/>
</dbReference>
<dbReference type="Gene3D" id="1.25.40.10">
    <property type="entry name" value="Tetratricopeptide repeat domain"/>
    <property type="match status" value="2"/>
</dbReference>